<sequence length="149" mass="17066">MAINPDQKIYEISFLINPLTTEDKVGEDVAVLREIIEKNGGFIMGEEPAKMQKLSYPIKFKSGSKSSDFDSAYFCWMKFYVTPSSIENIKKAIDLNDKIIRHMITDVTKDKTPQSAHASSKRSTQTVKEEKEDIKPEQIDEKLEEMLNK</sequence>
<feature type="compositionally biased region" description="Polar residues" evidence="4">
    <location>
        <begin position="113"/>
        <end position="126"/>
    </location>
</feature>
<dbReference type="PANTHER" id="PTHR21011:SF1">
    <property type="entry name" value="SMALL RIBOSOMAL SUBUNIT PROTEIN BS6M"/>
    <property type="match status" value="1"/>
</dbReference>
<keyword evidence="3 5" id="KW-0689">Ribosomal protein</keyword>
<reference evidence="6" key="1">
    <citation type="submission" date="2017-09" db="EMBL/GenBank/DDBJ databases">
        <title>Depth-based differentiation of microbial function through sediment-hosted aquifers and enrichment of novel symbionts in the deep terrestrial subsurface.</title>
        <authorList>
            <person name="Probst A.J."/>
            <person name="Ladd B."/>
            <person name="Jarett J.K."/>
            <person name="Geller-Mcgrath D.E."/>
            <person name="Sieber C.M.K."/>
            <person name="Emerson J.B."/>
            <person name="Anantharaman K."/>
            <person name="Thomas B.C."/>
            <person name="Malmstrom R."/>
            <person name="Stieglmeier M."/>
            <person name="Klingl A."/>
            <person name="Woyke T."/>
            <person name="Ryan C.M."/>
            <person name="Banfield J.F."/>
        </authorList>
    </citation>
    <scope>NUCLEOTIDE SEQUENCE [LARGE SCALE GENOMIC DNA]</scope>
</reference>
<proteinExistence type="inferred from homology"/>
<dbReference type="SUPFAM" id="SSF54995">
    <property type="entry name" value="Ribosomal protein S6"/>
    <property type="match status" value="1"/>
</dbReference>
<feature type="region of interest" description="Disordered" evidence="4">
    <location>
        <begin position="106"/>
        <end position="149"/>
    </location>
</feature>
<dbReference type="GO" id="GO:0003735">
    <property type="term" value="F:structural constituent of ribosome"/>
    <property type="evidence" value="ECO:0007669"/>
    <property type="project" value="InterPro"/>
</dbReference>
<dbReference type="CDD" id="cd00473">
    <property type="entry name" value="bS6"/>
    <property type="match status" value="1"/>
</dbReference>
<keyword evidence="3" id="KW-0699">rRNA-binding</keyword>
<keyword evidence="3" id="KW-0694">RNA-binding</keyword>
<dbReference type="EMBL" id="PFER01000037">
    <property type="protein sequence ID" value="PJE73458.1"/>
    <property type="molecule type" value="Genomic_DNA"/>
</dbReference>
<evidence type="ECO:0000256" key="4">
    <source>
        <dbReference type="SAM" id="MobiDB-lite"/>
    </source>
</evidence>
<dbReference type="HAMAP" id="MF_00360">
    <property type="entry name" value="Ribosomal_bS6"/>
    <property type="match status" value="1"/>
</dbReference>
<dbReference type="GO" id="GO:0005840">
    <property type="term" value="C:ribosome"/>
    <property type="evidence" value="ECO:0007669"/>
    <property type="project" value="UniProtKB-KW"/>
</dbReference>
<evidence type="ECO:0000256" key="1">
    <source>
        <dbReference type="ARBA" id="ARBA00009512"/>
    </source>
</evidence>
<comment type="function">
    <text evidence="3">Binds together with bS18 to 16S ribosomal RNA.</text>
</comment>
<organism evidence="5 6">
    <name type="scientific">Candidatus Terrybacteria bacterium CG10_big_fil_rev_8_21_14_0_10_41_10</name>
    <dbReference type="NCBI Taxonomy" id="1975026"/>
    <lineage>
        <taxon>Bacteria</taxon>
        <taxon>Candidatus Terryibacteriota</taxon>
    </lineage>
</organism>
<name>A0A2M8LA26_9BACT</name>
<keyword evidence="3" id="KW-0687">Ribonucleoprotein</keyword>
<gene>
    <name evidence="3 5" type="primary">rpsF</name>
    <name evidence="5" type="ORF">COV02_02550</name>
</gene>
<evidence type="ECO:0000313" key="5">
    <source>
        <dbReference type="EMBL" id="PJE73458.1"/>
    </source>
</evidence>
<comment type="caution">
    <text evidence="5">The sequence shown here is derived from an EMBL/GenBank/DDBJ whole genome shotgun (WGS) entry which is preliminary data.</text>
</comment>
<dbReference type="Proteomes" id="UP000230959">
    <property type="component" value="Unassembled WGS sequence"/>
</dbReference>
<dbReference type="GO" id="GO:0070181">
    <property type="term" value="F:small ribosomal subunit rRNA binding"/>
    <property type="evidence" value="ECO:0007669"/>
    <property type="project" value="TreeGrafter"/>
</dbReference>
<dbReference type="GO" id="GO:0006412">
    <property type="term" value="P:translation"/>
    <property type="evidence" value="ECO:0007669"/>
    <property type="project" value="UniProtKB-UniRule"/>
</dbReference>
<dbReference type="Pfam" id="PF01250">
    <property type="entry name" value="Ribosomal_S6"/>
    <property type="match status" value="1"/>
</dbReference>
<evidence type="ECO:0000256" key="3">
    <source>
        <dbReference type="HAMAP-Rule" id="MF_00360"/>
    </source>
</evidence>
<dbReference type="GO" id="GO:1990904">
    <property type="term" value="C:ribonucleoprotein complex"/>
    <property type="evidence" value="ECO:0007669"/>
    <property type="project" value="UniProtKB-KW"/>
</dbReference>
<dbReference type="NCBIfam" id="TIGR00166">
    <property type="entry name" value="S6"/>
    <property type="match status" value="1"/>
</dbReference>
<comment type="similarity">
    <text evidence="1 3">Belongs to the bacterial ribosomal protein bS6 family.</text>
</comment>
<dbReference type="GO" id="GO:0005737">
    <property type="term" value="C:cytoplasm"/>
    <property type="evidence" value="ECO:0007669"/>
    <property type="project" value="UniProtKB-ARBA"/>
</dbReference>
<accession>A0A2M8LA26</accession>
<dbReference type="InterPro" id="IPR020814">
    <property type="entry name" value="Ribosomal_S6_plastid/chlpt"/>
</dbReference>
<dbReference type="InterPro" id="IPR014717">
    <property type="entry name" value="Transl_elong_EF1B/ribsomal_bS6"/>
</dbReference>
<feature type="compositionally biased region" description="Basic and acidic residues" evidence="4">
    <location>
        <begin position="127"/>
        <end position="149"/>
    </location>
</feature>
<dbReference type="PANTHER" id="PTHR21011">
    <property type="entry name" value="MITOCHONDRIAL 28S RIBOSOMAL PROTEIN S6"/>
    <property type="match status" value="1"/>
</dbReference>
<dbReference type="Gene3D" id="3.30.70.60">
    <property type="match status" value="1"/>
</dbReference>
<evidence type="ECO:0000256" key="2">
    <source>
        <dbReference type="ARBA" id="ARBA00035294"/>
    </source>
</evidence>
<evidence type="ECO:0000313" key="6">
    <source>
        <dbReference type="Proteomes" id="UP000230959"/>
    </source>
</evidence>
<dbReference type="InterPro" id="IPR000529">
    <property type="entry name" value="Ribosomal_bS6"/>
</dbReference>
<dbReference type="InterPro" id="IPR035980">
    <property type="entry name" value="Ribosomal_bS6_sf"/>
</dbReference>
<protein>
    <recommendedName>
        <fullName evidence="2 3">Small ribosomal subunit protein bS6</fullName>
    </recommendedName>
</protein>
<dbReference type="AlphaFoldDB" id="A0A2M8LA26"/>